<gene>
    <name evidence="1" type="ORF">BDV29DRAFT_158623</name>
</gene>
<evidence type="ECO:0000313" key="1">
    <source>
        <dbReference type="EMBL" id="KAB8072352.1"/>
    </source>
</evidence>
<evidence type="ECO:0000313" key="2">
    <source>
        <dbReference type="Proteomes" id="UP000326565"/>
    </source>
</evidence>
<organism evidence="1 2">
    <name type="scientific">Aspergillus leporis</name>
    <dbReference type="NCBI Taxonomy" id="41062"/>
    <lineage>
        <taxon>Eukaryota</taxon>
        <taxon>Fungi</taxon>
        <taxon>Dikarya</taxon>
        <taxon>Ascomycota</taxon>
        <taxon>Pezizomycotina</taxon>
        <taxon>Eurotiomycetes</taxon>
        <taxon>Eurotiomycetidae</taxon>
        <taxon>Eurotiales</taxon>
        <taxon>Aspergillaceae</taxon>
        <taxon>Aspergillus</taxon>
        <taxon>Aspergillus subgen. Circumdati</taxon>
    </lineage>
</organism>
<sequence>MSSWDNFIATAVFYTLCWCYTQCKSSFEHGLRHKARLPRETDHTLRITIDTKMFWTPGQNIFLPFMVCGLHMFTVHPFTICSVPQPGQQNTLVGPGAPGWAIWWSSTTSFHCVVERSIIIGGVAGAGPTLAMIEEHMQCAAPGWGRDGDGMGKLTSTIKVIVSTRVAGTQRWFVEALKEIMAKYSQAATAVSMEVYIHETGNLGEKADDG</sequence>
<keyword evidence="2" id="KW-1185">Reference proteome</keyword>
<accession>A0A5N5WZ56</accession>
<dbReference type="AlphaFoldDB" id="A0A5N5WZ56"/>
<proteinExistence type="predicted"/>
<name>A0A5N5WZ56_9EURO</name>
<dbReference type="EMBL" id="ML732249">
    <property type="protein sequence ID" value="KAB8072352.1"/>
    <property type="molecule type" value="Genomic_DNA"/>
</dbReference>
<dbReference type="Proteomes" id="UP000326565">
    <property type="component" value="Unassembled WGS sequence"/>
</dbReference>
<reference evidence="1 2" key="1">
    <citation type="submission" date="2019-04" db="EMBL/GenBank/DDBJ databases">
        <title>Friends and foes A comparative genomics study of 23 Aspergillus species from section Flavi.</title>
        <authorList>
            <consortium name="DOE Joint Genome Institute"/>
            <person name="Kjaerbolling I."/>
            <person name="Vesth T."/>
            <person name="Frisvad J.C."/>
            <person name="Nybo J.L."/>
            <person name="Theobald S."/>
            <person name="Kildgaard S."/>
            <person name="Isbrandt T."/>
            <person name="Kuo A."/>
            <person name="Sato A."/>
            <person name="Lyhne E.K."/>
            <person name="Kogle M.E."/>
            <person name="Wiebenga A."/>
            <person name="Kun R.S."/>
            <person name="Lubbers R.J."/>
            <person name="Makela M.R."/>
            <person name="Barry K."/>
            <person name="Chovatia M."/>
            <person name="Clum A."/>
            <person name="Daum C."/>
            <person name="Haridas S."/>
            <person name="He G."/>
            <person name="LaButti K."/>
            <person name="Lipzen A."/>
            <person name="Mondo S."/>
            <person name="Riley R."/>
            <person name="Salamov A."/>
            <person name="Simmons B.A."/>
            <person name="Magnuson J.K."/>
            <person name="Henrissat B."/>
            <person name="Mortensen U.H."/>
            <person name="Larsen T.O."/>
            <person name="Devries R.P."/>
            <person name="Grigoriev I.V."/>
            <person name="Machida M."/>
            <person name="Baker S.E."/>
            <person name="Andersen M.R."/>
        </authorList>
    </citation>
    <scope>NUCLEOTIDE SEQUENCE [LARGE SCALE GENOMIC DNA]</scope>
    <source>
        <strain evidence="1 2">CBS 151.66</strain>
    </source>
</reference>
<protein>
    <submittedName>
        <fullName evidence="1">Uncharacterized protein</fullName>
    </submittedName>
</protein>